<evidence type="ECO:0000313" key="1">
    <source>
        <dbReference type="EMBL" id="QSG05196.1"/>
    </source>
</evidence>
<sequence>MACDVGLVDSGDHVLSIGGTGSGADTALLVRAANSRDFYETRVLEMIAKPADEEVLIFW</sequence>
<dbReference type="RefSeq" id="WP_229114913.1">
    <property type="nucleotide sequence ID" value="NZ_CP064787.1"/>
</dbReference>
<dbReference type="AlphaFoldDB" id="A0A897N4E1"/>
<dbReference type="InterPro" id="IPR036918">
    <property type="entry name" value="Pyrv_Knase_C_sf"/>
</dbReference>
<protein>
    <submittedName>
        <fullName evidence="1">Uncharacterized protein</fullName>
    </submittedName>
</protein>
<proteinExistence type="predicted"/>
<reference evidence="1" key="1">
    <citation type="submission" date="2020-11" db="EMBL/GenBank/DDBJ databases">
        <title>Carbohydrate-dependent, anaerobic sulfur respiration: A novel catabolism in halophilic archaea.</title>
        <authorList>
            <person name="Sorokin D.Y."/>
            <person name="Messina E."/>
            <person name="Smedile F."/>
            <person name="La Cono V."/>
            <person name="Hallsworth J.E."/>
            <person name="Yakimov M.M."/>
        </authorList>
    </citation>
    <scope>NUCLEOTIDE SEQUENCE</scope>
    <source>
        <strain evidence="1">HSR12-1</strain>
    </source>
</reference>
<dbReference type="EMBL" id="CP064787">
    <property type="protein sequence ID" value="QSG05196.1"/>
    <property type="molecule type" value="Genomic_DNA"/>
</dbReference>
<dbReference type="Gene3D" id="3.40.1380.20">
    <property type="entry name" value="Pyruvate kinase, C-terminal domain"/>
    <property type="match status" value="1"/>
</dbReference>
<organism evidence="1 2">
    <name type="scientific">Halapricum desulfuricans</name>
    <dbReference type="NCBI Taxonomy" id="2841257"/>
    <lineage>
        <taxon>Archaea</taxon>
        <taxon>Methanobacteriati</taxon>
        <taxon>Methanobacteriota</taxon>
        <taxon>Stenosarchaea group</taxon>
        <taxon>Halobacteria</taxon>
        <taxon>Halobacteriales</taxon>
        <taxon>Haloarculaceae</taxon>
        <taxon>Halapricum</taxon>
    </lineage>
</organism>
<dbReference type="Proteomes" id="UP000663525">
    <property type="component" value="Chromosome"/>
</dbReference>
<dbReference type="GeneID" id="68854478"/>
<dbReference type="SUPFAM" id="SSF52935">
    <property type="entry name" value="PK C-terminal domain-like"/>
    <property type="match status" value="1"/>
</dbReference>
<accession>A0A897N4E1</accession>
<evidence type="ECO:0000313" key="2">
    <source>
        <dbReference type="Proteomes" id="UP000663525"/>
    </source>
</evidence>
<gene>
    <name evidence="1" type="ORF">HSR121_0844</name>
</gene>
<name>A0A897N4E1_9EURY</name>